<dbReference type="SUPFAM" id="SSF52540">
    <property type="entry name" value="P-loop containing nucleoside triphosphate hydrolases"/>
    <property type="match status" value="2"/>
</dbReference>
<dbReference type="SMART" id="SM00382">
    <property type="entry name" value="AAA"/>
    <property type="match status" value="1"/>
</dbReference>
<feature type="region of interest" description="Disordered" evidence="3">
    <location>
        <begin position="30"/>
        <end position="52"/>
    </location>
</feature>
<dbReference type="PANTHER" id="PTHR43790">
    <property type="entry name" value="CARBOHYDRATE TRANSPORT ATP-BINDING PROTEIN MG119-RELATED"/>
    <property type="match status" value="1"/>
</dbReference>
<dbReference type="AlphaFoldDB" id="A0A7J5B7H8"/>
<keyword evidence="6" id="KW-1185">Reference proteome</keyword>
<dbReference type="InterPro" id="IPR017871">
    <property type="entry name" value="ABC_transporter-like_CS"/>
</dbReference>
<dbReference type="InterPro" id="IPR003439">
    <property type="entry name" value="ABC_transporter-like_ATP-bd"/>
</dbReference>
<keyword evidence="2 5" id="KW-0067">ATP-binding</keyword>
<evidence type="ECO:0000259" key="4">
    <source>
        <dbReference type="PROSITE" id="PS50893"/>
    </source>
</evidence>
<dbReference type="EMBL" id="WBJX01000001">
    <property type="protein sequence ID" value="KAB1639601.1"/>
    <property type="molecule type" value="Genomic_DNA"/>
</dbReference>
<feature type="domain" description="ABC transporter" evidence="4">
    <location>
        <begin position="58"/>
        <end position="290"/>
    </location>
</feature>
<dbReference type="GO" id="GO:0016887">
    <property type="term" value="F:ATP hydrolysis activity"/>
    <property type="evidence" value="ECO:0007669"/>
    <property type="project" value="InterPro"/>
</dbReference>
<name>A0A7J5B7H8_9MICO</name>
<feature type="domain" description="ABC transporter" evidence="4">
    <location>
        <begin position="299"/>
        <end position="538"/>
    </location>
</feature>
<evidence type="ECO:0000313" key="5">
    <source>
        <dbReference type="EMBL" id="KAB1639601.1"/>
    </source>
</evidence>
<dbReference type="PROSITE" id="PS00211">
    <property type="entry name" value="ABC_TRANSPORTER_1"/>
    <property type="match status" value="1"/>
</dbReference>
<comment type="caution">
    <text evidence="5">The sequence shown here is derived from an EMBL/GenBank/DDBJ whole genome shotgun (WGS) entry which is preliminary data.</text>
</comment>
<dbReference type="PANTHER" id="PTHR43790:SF8">
    <property type="entry name" value="SUGAR ABC TRANSPORTER ATP-BINDING PROTEIN"/>
    <property type="match status" value="1"/>
</dbReference>
<dbReference type="Pfam" id="PF00005">
    <property type="entry name" value="ABC_tran"/>
    <property type="match status" value="2"/>
</dbReference>
<sequence>MTITHTWSPETRGRGRRSYRFGSSEFAVRCGGGGQTTRRRSQNHASQSYRGGTMDTLVHMTDATASYGNRHVLRDIDLTLYRGQIVGLIGVNGAGKSTLVNTLVGRHQLDSGTMILGDEPYAPESLDEAQACGVGVITQNAEPPTGLTVAQALFRNTYRAGETHEEVLERATELLEQTGAELDLGAMVSELDRGRRALVEVVRMLAEEAQLVVIDEVAVTLADHEIALLHRVLRQLAEQGRGILYITHRMDEVQSIVDRVLVLREGRIAIDTPIAGLSSEELTIMLLGELPDPDATLAVAADDAHRAALAAFGVGDGQLLHGVDLHVRPGEVVGITGTHDSGVRQLIEILGGATHPGQGHVELFGEPVDLTQSGAAEAHGVSFLPDAVPSFDSNRSLSQGVDPTDSSLSAEITRARKMIDLVHRLRINTTNIHAALDELSGGDQQKAEFIRAVERGGSVLVLAHPTQGVDVGARRSVFAFLHSLAETGTAVVFLGTDMTELLQWSHRVVVLANGRTALEGRSELLDEDMIVHAMLGAQRPERVGRRAAITA</sequence>
<dbReference type="InterPro" id="IPR003593">
    <property type="entry name" value="AAA+_ATPase"/>
</dbReference>
<organism evidence="5 6">
    <name type="scientific">Pseudoclavibacter terrae</name>
    <dbReference type="NCBI Taxonomy" id="1530195"/>
    <lineage>
        <taxon>Bacteria</taxon>
        <taxon>Bacillati</taxon>
        <taxon>Actinomycetota</taxon>
        <taxon>Actinomycetes</taxon>
        <taxon>Micrococcales</taxon>
        <taxon>Microbacteriaceae</taxon>
        <taxon>Pseudoclavibacter</taxon>
    </lineage>
</organism>
<reference evidence="5 6" key="1">
    <citation type="submission" date="2019-09" db="EMBL/GenBank/DDBJ databases">
        <title>Phylogeny of genus Pseudoclavibacter and closely related genus.</title>
        <authorList>
            <person name="Li Y."/>
        </authorList>
    </citation>
    <scope>NUCLEOTIDE SEQUENCE [LARGE SCALE GENOMIC DNA]</scope>
    <source>
        <strain evidence="5 6">THG-MD12</strain>
    </source>
</reference>
<dbReference type="InterPro" id="IPR027417">
    <property type="entry name" value="P-loop_NTPase"/>
</dbReference>
<evidence type="ECO:0000256" key="3">
    <source>
        <dbReference type="SAM" id="MobiDB-lite"/>
    </source>
</evidence>
<dbReference type="Gene3D" id="3.40.50.300">
    <property type="entry name" value="P-loop containing nucleotide triphosphate hydrolases"/>
    <property type="match status" value="2"/>
</dbReference>
<dbReference type="Proteomes" id="UP000490386">
    <property type="component" value="Unassembled WGS sequence"/>
</dbReference>
<protein>
    <submittedName>
        <fullName evidence="5">Sugar ABC transporter ATP-binding protein</fullName>
    </submittedName>
</protein>
<keyword evidence="1" id="KW-0547">Nucleotide-binding</keyword>
<evidence type="ECO:0000256" key="1">
    <source>
        <dbReference type="ARBA" id="ARBA00022741"/>
    </source>
</evidence>
<dbReference type="GO" id="GO:0005524">
    <property type="term" value="F:ATP binding"/>
    <property type="evidence" value="ECO:0007669"/>
    <property type="project" value="UniProtKB-KW"/>
</dbReference>
<dbReference type="InterPro" id="IPR050107">
    <property type="entry name" value="ABC_carbohydrate_import_ATPase"/>
</dbReference>
<evidence type="ECO:0000256" key="2">
    <source>
        <dbReference type="ARBA" id="ARBA00022840"/>
    </source>
</evidence>
<evidence type="ECO:0000313" key="6">
    <source>
        <dbReference type="Proteomes" id="UP000490386"/>
    </source>
</evidence>
<dbReference type="OrthoDB" id="39350at2"/>
<accession>A0A7J5B7H8</accession>
<dbReference type="PROSITE" id="PS50893">
    <property type="entry name" value="ABC_TRANSPORTER_2"/>
    <property type="match status" value="2"/>
</dbReference>
<gene>
    <name evidence="5" type="ORF">F8O03_04545</name>
</gene>
<proteinExistence type="predicted"/>